<evidence type="ECO:0000256" key="5">
    <source>
        <dbReference type="ARBA" id="ARBA00023136"/>
    </source>
</evidence>
<dbReference type="InterPro" id="IPR051791">
    <property type="entry name" value="Pra-immunoreactive"/>
</dbReference>
<evidence type="ECO:0000256" key="4">
    <source>
        <dbReference type="ARBA" id="ARBA00022989"/>
    </source>
</evidence>
<accession>A0ABS6KFM0</accession>
<evidence type="ECO:0000256" key="3">
    <source>
        <dbReference type="ARBA" id="ARBA00022692"/>
    </source>
</evidence>
<dbReference type="PANTHER" id="PTHR36115:SF6">
    <property type="entry name" value="PROLINE-RICH ANTIGEN HOMOLOG"/>
    <property type="match status" value="1"/>
</dbReference>
<dbReference type="RefSeq" id="WP_217154377.1">
    <property type="nucleotide sequence ID" value="NZ_VOMB01000002.1"/>
</dbReference>
<sequence>MTAVLDQAAPASWLQRAGAFAIDVLAGAGLIVTLALLALSAPLYSWFWWVCTVAAALAGVAVLVNRIGLPAFTGWSLGRSVFGIRVVSAAGDAGLLRLLLRDVAHLLDTAAVFVGWLWPLWDARNRTFADLLAHTEVRRVESAGEGVRRRAGAVLLVLAVLSGIAGGLGYYAVYRQDRAVDQARAQIAEQGPRIVEELLSYGVDSVDEDFAKAQSLATDNYRQQLIAQQDAVRKAGPTTNDYWAVSSAVLSNPEPTATEASMLMALQGQRGTNPQELKFITATVQVDFTKSGDRWLVDNLTVLKRPALNGGGQ</sequence>
<keyword evidence="2" id="KW-1003">Cell membrane</keyword>
<dbReference type="Proteomes" id="UP000812982">
    <property type="component" value="Unassembled WGS sequence"/>
</dbReference>
<evidence type="ECO:0000259" key="7">
    <source>
        <dbReference type="Pfam" id="PF06271"/>
    </source>
</evidence>
<proteinExistence type="predicted"/>
<feature type="transmembrane region" description="Helical" evidence="6">
    <location>
        <begin position="151"/>
        <end position="174"/>
    </location>
</feature>
<feature type="transmembrane region" description="Helical" evidence="6">
    <location>
        <begin position="20"/>
        <end position="40"/>
    </location>
</feature>
<organism evidence="8 9">
    <name type="scientific">[Mycobacterium] fortunisiensis</name>
    <dbReference type="NCBI Taxonomy" id="2600579"/>
    <lineage>
        <taxon>Bacteria</taxon>
        <taxon>Bacillati</taxon>
        <taxon>Actinomycetota</taxon>
        <taxon>Actinomycetes</taxon>
        <taxon>Mycobacteriales</taxon>
        <taxon>Mycobacteriaceae</taxon>
        <taxon>Mycolicibacterium</taxon>
    </lineage>
</organism>
<dbReference type="EMBL" id="VOMB01000002">
    <property type="protein sequence ID" value="MBU9762342.1"/>
    <property type="molecule type" value="Genomic_DNA"/>
</dbReference>
<evidence type="ECO:0000313" key="9">
    <source>
        <dbReference type="Proteomes" id="UP000812982"/>
    </source>
</evidence>
<evidence type="ECO:0000256" key="1">
    <source>
        <dbReference type="ARBA" id="ARBA00004651"/>
    </source>
</evidence>
<keyword evidence="5 6" id="KW-0472">Membrane</keyword>
<evidence type="ECO:0000256" key="2">
    <source>
        <dbReference type="ARBA" id="ARBA00022475"/>
    </source>
</evidence>
<feature type="transmembrane region" description="Helical" evidence="6">
    <location>
        <begin position="46"/>
        <end position="64"/>
    </location>
</feature>
<keyword evidence="4 6" id="KW-1133">Transmembrane helix</keyword>
<protein>
    <submittedName>
        <fullName evidence="8">RDD family protein</fullName>
    </submittedName>
</protein>
<comment type="caution">
    <text evidence="8">The sequence shown here is derived from an EMBL/GenBank/DDBJ whole genome shotgun (WGS) entry which is preliminary data.</text>
</comment>
<dbReference type="Pfam" id="PF06271">
    <property type="entry name" value="RDD"/>
    <property type="match status" value="1"/>
</dbReference>
<dbReference type="InterPro" id="IPR010432">
    <property type="entry name" value="RDD"/>
</dbReference>
<evidence type="ECO:0000256" key="6">
    <source>
        <dbReference type="SAM" id="Phobius"/>
    </source>
</evidence>
<evidence type="ECO:0000313" key="8">
    <source>
        <dbReference type="EMBL" id="MBU9762342.1"/>
    </source>
</evidence>
<name>A0ABS6KFM0_9MYCO</name>
<feature type="domain" description="RDD" evidence="7">
    <location>
        <begin position="11"/>
        <end position="133"/>
    </location>
</feature>
<dbReference type="PANTHER" id="PTHR36115">
    <property type="entry name" value="PROLINE-RICH ANTIGEN HOMOLOG-RELATED"/>
    <property type="match status" value="1"/>
</dbReference>
<keyword evidence="9" id="KW-1185">Reference proteome</keyword>
<comment type="subcellular location">
    <subcellularLocation>
        <location evidence="1">Cell membrane</location>
        <topology evidence="1">Multi-pass membrane protein</topology>
    </subcellularLocation>
</comment>
<gene>
    <name evidence="8" type="ORF">FR943_00515</name>
</gene>
<keyword evidence="3 6" id="KW-0812">Transmembrane</keyword>
<reference evidence="8 9" key="1">
    <citation type="journal article" date="2021" name="Sci. Rep.">
        <title>Phenotypic and genomic hallmarks of a novel, potentially pathogenic rapidly growing Mycobacterium species related to the Mycobacterium fortuitum complex.</title>
        <authorList>
            <person name="Gharbi R."/>
            <person name="Khanna V."/>
            <person name="Frigui W."/>
            <person name="Mhenni B."/>
            <person name="Brosch R."/>
            <person name="Mardassi H."/>
        </authorList>
    </citation>
    <scope>NUCLEOTIDE SEQUENCE [LARGE SCALE GENOMIC DNA]</scope>
    <source>
        <strain evidence="8 9">TNTM28</strain>
    </source>
</reference>